<evidence type="ECO:0000313" key="3">
    <source>
        <dbReference type="Proteomes" id="UP000247702"/>
    </source>
</evidence>
<dbReference type="GO" id="GO:0004672">
    <property type="term" value="F:protein kinase activity"/>
    <property type="evidence" value="ECO:0007669"/>
    <property type="project" value="InterPro"/>
</dbReference>
<dbReference type="InterPro" id="IPR011009">
    <property type="entry name" value="Kinase-like_dom_sf"/>
</dbReference>
<dbReference type="Gene3D" id="1.10.510.10">
    <property type="entry name" value="Transferase(Phosphotransferase) domain 1"/>
    <property type="match status" value="1"/>
</dbReference>
<dbReference type="GO" id="GO:0005737">
    <property type="term" value="C:cytoplasm"/>
    <property type="evidence" value="ECO:0007669"/>
    <property type="project" value="TreeGrafter"/>
</dbReference>
<evidence type="ECO:0000313" key="2">
    <source>
        <dbReference type="EMBL" id="GBB88347.1"/>
    </source>
</evidence>
<dbReference type="Pfam" id="PF07714">
    <property type="entry name" value="PK_Tyr_Ser-Thr"/>
    <property type="match status" value="1"/>
</dbReference>
<keyword evidence="3" id="KW-1185">Reference proteome</keyword>
<dbReference type="InterPro" id="IPR001245">
    <property type="entry name" value="Ser-Thr/Tyr_kinase_cat_dom"/>
</dbReference>
<dbReference type="InterPro" id="IPR050167">
    <property type="entry name" value="Ser_Thr_protein_kinase"/>
</dbReference>
<accession>A0A2Z6QDS2</accession>
<dbReference type="GO" id="GO:0005524">
    <property type="term" value="F:ATP binding"/>
    <property type="evidence" value="ECO:0007669"/>
    <property type="project" value="InterPro"/>
</dbReference>
<evidence type="ECO:0000259" key="1">
    <source>
        <dbReference type="PROSITE" id="PS50011"/>
    </source>
</evidence>
<proteinExistence type="predicted"/>
<dbReference type="Proteomes" id="UP000247702">
    <property type="component" value="Unassembled WGS sequence"/>
</dbReference>
<organism evidence="2 3">
    <name type="scientific">Rhizophagus clarus</name>
    <dbReference type="NCBI Taxonomy" id="94130"/>
    <lineage>
        <taxon>Eukaryota</taxon>
        <taxon>Fungi</taxon>
        <taxon>Fungi incertae sedis</taxon>
        <taxon>Mucoromycota</taxon>
        <taxon>Glomeromycotina</taxon>
        <taxon>Glomeromycetes</taxon>
        <taxon>Glomerales</taxon>
        <taxon>Glomeraceae</taxon>
        <taxon>Rhizophagus</taxon>
    </lineage>
</organism>
<dbReference type="PROSITE" id="PS50011">
    <property type="entry name" value="PROTEIN_KINASE_DOM"/>
    <property type="match status" value="1"/>
</dbReference>
<name>A0A2Z6QDS2_9GLOM</name>
<reference evidence="2 3" key="1">
    <citation type="submission" date="2017-11" db="EMBL/GenBank/DDBJ databases">
        <title>The genome of Rhizophagus clarus HR1 reveals common genetic basis of auxotrophy among arbuscular mycorrhizal fungi.</title>
        <authorList>
            <person name="Kobayashi Y."/>
        </authorList>
    </citation>
    <scope>NUCLEOTIDE SEQUENCE [LARGE SCALE GENOMIC DNA]</scope>
    <source>
        <strain evidence="2 3">HR1</strain>
    </source>
</reference>
<feature type="domain" description="Protein kinase" evidence="1">
    <location>
        <begin position="111"/>
        <end position="416"/>
    </location>
</feature>
<protein>
    <recommendedName>
        <fullName evidence="1">Protein kinase domain-containing protein</fullName>
    </recommendedName>
</protein>
<dbReference type="PANTHER" id="PTHR23257">
    <property type="entry name" value="SERINE-THREONINE PROTEIN KINASE"/>
    <property type="match status" value="1"/>
</dbReference>
<dbReference type="SUPFAM" id="SSF56112">
    <property type="entry name" value="Protein kinase-like (PK-like)"/>
    <property type="match status" value="1"/>
</dbReference>
<dbReference type="GO" id="GO:0007165">
    <property type="term" value="P:signal transduction"/>
    <property type="evidence" value="ECO:0007669"/>
    <property type="project" value="TreeGrafter"/>
</dbReference>
<dbReference type="EMBL" id="BEXD01000546">
    <property type="protein sequence ID" value="GBB88347.1"/>
    <property type="molecule type" value="Genomic_DNA"/>
</dbReference>
<dbReference type="AlphaFoldDB" id="A0A2Z6QDS2"/>
<dbReference type="PRINTS" id="PR00109">
    <property type="entry name" value="TYRKINASE"/>
</dbReference>
<sequence length="525" mass="61367">MDQSGMDEQKYGMCIECKQMSMLLCASILGSSILCQTCDSNLRVQKFGRCIECKQENTGHNWCQTCNSKRFQQNFSNWTSGNDDIDRFIQNTQLSAWDSYQILEWIPYDRFTKVKYIAKGGFGKVYRATWKDGNIFHWDVSKCQWKRLGQRNNTFVALKSLNKSQKITYEFINEITSHIKVFSYKPLDQIIRCYGITQDSDTKDYIMVMQYANRGSLRNYLNEKKEKVYNEYKKHKFYETNLDLDLQIWGYRIGILRNISIGLGRIHDKELIHRDLHSGNIVCNKDLSRITDMGLCRPANHEELENMENSVYGVLPYLAPEILRGQDYTKATDTYSFGIIMYEVISELPPYYDIDHDEYLVLKICDGLRPRFNFKVPQLILHLVKRCLDANPSNRPSANDLTRMFCEWKEDLNKYVKNRNYDETELLDLELVKQIKEISISNSLLDTNNLPLTNKTHPGAIYTSRLFNCNNNLPEPKNSGDYYENYDNISSVEYSDHRSNKSLDNVTVITIVISQSIRIMLILTN</sequence>
<gene>
    <name evidence="2" type="ORF">RclHR1_01490028</name>
</gene>
<comment type="caution">
    <text evidence="2">The sequence shown here is derived from an EMBL/GenBank/DDBJ whole genome shotgun (WGS) entry which is preliminary data.</text>
</comment>
<dbReference type="InterPro" id="IPR000719">
    <property type="entry name" value="Prot_kinase_dom"/>
</dbReference>